<evidence type="ECO:0000259" key="1">
    <source>
        <dbReference type="Pfam" id="PF12705"/>
    </source>
</evidence>
<reference evidence="2 3" key="1">
    <citation type="submission" date="2017-04" db="EMBL/GenBank/DDBJ databases">
        <title>Novel microbial lineages endemic to geothermal iron-oxide mats fill important gaps in the evolutionary history of Archaea.</title>
        <authorList>
            <person name="Jay Z.J."/>
            <person name="Beam J.P."/>
            <person name="Dlakic M."/>
            <person name="Rusch D.B."/>
            <person name="Kozubal M.A."/>
            <person name="Inskeep W.P."/>
        </authorList>
    </citation>
    <scope>NUCLEOTIDE SEQUENCE [LARGE SCALE GENOMIC DNA]</scope>
    <source>
        <strain evidence="2">BE_D</strain>
    </source>
</reference>
<dbReference type="InterPro" id="IPR011604">
    <property type="entry name" value="PDDEXK-like_dom_sf"/>
</dbReference>
<accession>A0A2R6A888</accession>
<dbReference type="InterPro" id="IPR051827">
    <property type="entry name" value="Cas4_exonuclease"/>
</dbReference>
<dbReference type="PANTHER" id="PTHR36531:SF2">
    <property type="entry name" value="CRISPR-ASSOCIATED EXONUCLEASE CAS4"/>
    <property type="match status" value="1"/>
</dbReference>
<comment type="caution">
    <text evidence="2">The sequence shown here is derived from an EMBL/GenBank/DDBJ whole genome shotgun (WGS) entry which is preliminary data.</text>
</comment>
<dbReference type="PANTHER" id="PTHR36531">
    <property type="entry name" value="CRISPR-ASSOCIATED EXONUCLEASE CAS4"/>
    <property type="match status" value="1"/>
</dbReference>
<proteinExistence type="predicted"/>
<gene>
    <name evidence="2" type="ORF">B9Q02_11490</name>
</gene>
<organism evidence="2 3">
    <name type="scientific">Candidatus Marsarchaeota G1 archaeon BE_D</name>
    <dbReference type="NCBI Taxonomy" id="1978156"/>
    <lineage>
        <taxon>Archaea</taxon>
        <taxon>Candidatus Marsarchaeota</taxon>
        <taxon>Candidatus Marsarchaeota group 1</taxon>
    </lineage>
</organism>
<sequence length="242" mass="27918">MNLAEKLKKLMLKAQEEKRKELKNGVYYPSLLFSCMRRTYYQYRKQKMFPEDVESILYAGTKIHEVFAQLLEQVAQEIKAEFSTEVPIRLVKPREEGNPVVISGRADDVFVLEGEETIVVELKTTASLDRLLEKGLLPKTAHVKQLNVYLAGYPGALGILIYIDRNTFRCVQFEVKFDSKMLIETFERAERLHEALTSERLPPPEAKNDPEERWQCRNCPYLEECALDLDVVPENLSKSSNG</sequence>
<dbReference type="EMBL" id="NEXD01000142">
    <property type="protein sequence ID" value="PSN82610.1"/>
    <property type="molecule type" value="Genomic_DNA"/>
</dbReference>
<evidence type="ECO:0000313" key="2">
    <source>
        <dbReference type="EMBL" id="PSN82610.1"/>
    </source>
</evidence>
<protein>
    <recommendedName>
        <fullName evidence="1">PD-(D/E)XK endonuclease-like domain-containing protein</fullName>
    </recommendedName>
</protein>
<dbReference type="PROSITE" id="PS51257">
    <property type="entry name" value="PROKAR_LIPOPROTEIN"/>
    <property type="match status" value="1"/>
</dbReference>
<dbReference type="InterPro" id="IPR038726">
    <property type="entry name" value="PDDEXK_AddAB-type"/>
</dbReference>
<dbReference type="Proteomes" id="UP000240569">
    <property type="component" value="Unassembled WGS sequence"/>
</dbReference>
<dbReference type="Gene3D" id="3.90.320.10">
    <property type="match status" value="1"/>
</dbReference>
<dbReference type="Pfam" id="PF12705">
    <property type="entry name" value="PDDEXK_1"/>
    <property type="match status" value="1"/>
</dbReference>
<dbReference type="AlphaFoldDB" id="A0A2R6A888"/>
<name>A0A2R6A888_9ARCH</name>
<feature type="domain" description="PD-(D/E)XK endonuclease-like" evidence="1">
    <location>
        <begin position="55"/>
        <end position="225"/>
    </location>
</feature>
<evidence type="ECO:0000313" key="3">
    <source>
        <dbReference type="Proteomes" id="UP000240569"/>
    </source>
</evidence>